<organism evidence="6 7">
    <name type="scientific">Paenibacillus larvae subsp. larvae</name>
    <dbReference type="NCBI Taxonomy" id="147375"/>
    <lineage>
        <taxon>Bacteria</taxon>
        <taxon>Bacillati</taxon>
        <taxon>Bacillota</taxon>
        <taxon>Bacilli</taxon>
        <taxon>Bacillales</taxon>
        <taxon>Paenibacillaceae</taxon>
        <taxon>Paenibacillus</taxon>
    </lineage>
</organism>
<dbReference type="InterPro" id="IPR050515">
    <property type="entry name" value="Beta-lactam/transpept"/>
</dbReference>
<dbReference type="Pfam" id="PF03717">
    <property type="entry name" value="PBP_dimer"/>
    <property type="match status" value="1"/>
</dbReference>
<dbReference type="SMART" id="SM00740">
    <property type="entry name" value="PASTA"/>
    <property type="match status" value="2"/>
</dbReference>
<dbReference type="Gene3D" id="3.40.710.10">
    <property type="entry name" value="DD-peptidase/beta-lactamase superfamily"/>
    <property type="match status" value="1"/>
</dbReference>
<reference evidence="7" key="1">
    <citation type="submission" date="2017-02" db="EMBL/GenBank/DDBJ databases">
        <title>Delineation of Paenibacillus larvae strains originating from foulbrood outbreaks.</title>
        <authorList>
            <person name="Beims H."/>
            <person name="Bunk B."/>
            <person name="Sproeer C."/>
            <person name="Mohr K.I."/>
            <person name="Pradella S."/>
            <person name="Guenther G."/>
            <person name="Rohde M."/>
            <person name="von der Ohe W."/>
            <person name="Steinert M."/>
        </authorList>
    </citation>
    <scope>NUCLEOTIDE SEQUENCE [LARGE SCALE GENOMIC DNA]</scope>
    <source>
        <strain evidence="7">Eric_III</strain>
    </source>
</reference>
<dbReference type="Pfam" id="PF03793">
    <property type="entry name" value="PASTA"/>
    <property type="match status" value="1"/>
</dbReference>
<dbReference type="PROSITE" id="PS51178">
    <property type="entry name" value="PASTA"/>
    <property type="match status" value="2"/>
</dbReference>
<dbReference type="EMBL" id="CP019655">
    <property type="protein sequence ID" value="AVF27254.1"/>
    <property type="molecule type" value="Genomic_DNA"/>
</dbReference>
<dbReference type="InterPro" id="IPR001460">
    <property type="entry name" value="PCN-bd_Tpept"/>
</dbReference>
<dbReference type="Gene3D" id="3.90.1310.10">
    <property type="entry name" value="Penicillin-binding protein 2a (Domain 2)"/>
    <property type="match status" value="1"/>
</dbReference>
<dbReference type="Pfam" id="PF00905">
    <property type="entry name" value="Transpeptidase"/>
    <property type="match status" value="1"/>
</dbReference>
<dbReference type="InterPro" id="IPR005543">
    <property type="entry name" value="PASTA_dom"/>
</dbReference>
<evidence type="ECO:0000256" key="2">
    <source>
        <dbReference type="ARBA" id="ARBA00007171"/>
    </source>
</evidence>
<dbReference type="InterPro" id="IPR005311">
    <property type="entry name" value="PBP_dimer"/>
</dbReference>
<dbReference type="InterPro" id="IPR012338">
    <property type="entry name" value="Beta-lactam/transpept-like"/>
</dbReference>
<dbReference type="SUPFAM" id="SSF56519">
    <property type="entry name" value="Penicillin binding protein dimerisation domain"/>
    <property type="match status" value="1"/>
</dbReference>
<name>A0A2L1UG46_9BACL</name>
<dbReference type="GO" id="GO:0071555">
    <property type="term" value="P:cell wall organization"/>
    <property type="evidence" value="ECO:0007669"/>
    <property type="project" value="TreeGrafter"/>
</dbReference>
<feature type="domain" description="PASTA" evidence="5">
    <location>
        <begin position="703"/>
        <end position="757"/>
    </location>
</feature>
<dbReference type="InterPro" id="IPR036138">
    <property type="entry name" value="PBP_dimer_sf"/>
</dbReference>
<feature type="region of interest" description="Disordered" evidence="4">
    <location>
        <begin position="118"/>
        <end position="140"/>
    </location>
</feature>
<dbReference type="RefSeq" id="WP_079940201.1">
    <property type="nucleotide sequence ID" value="NZ_CP019655.1"/>
</dbReference>
<evidence type="ECO:0000313" key="6">
    <source>
        <dbReference type="EMBL" id="AVF27254.1"/>
    </source>
</evidence>
<keyword evidence="3" id="KW-0472">Membrane</keyword>
<comment type="subcellular location">
    <subcellularLocation>
        <location evidence="1">Membrane</location>
    </subcellularLocation>
</comment>
<feature type="compositionally biased region" description="Basic and acidic residues" evidence="4">
    <location>
        <begin position="118"/>
        <end position="127"/>
    </location>
</feature>
<dbReference type="GeneID" id="64219672"/>
<accession>A0A2L1UG46</accession>
<evidence type="ECO:0000256" key="4">
    <source>
        <dbReference type="SAM" id="MobiDB-lite"/>
    </source>
</evidence>
<dbReference type="Proteomes" id="UP000239833">
    <property type="component" value="Chromosome"/>
</dbReference>
<feature type="region of interest" description="Disordered" evidence="4">
    <location>
        <begin position="628"/>
        <end position="650"/>
    </location>
</feature>
<dbReference type="PANTHER" id="PTHR30627">
    <property type="entry name" value="PEPTIDOGLYCAN D,D-TRANSPEPTIDASE"/>
    <property type="match status" value="1"/>
</dbReference>
<feature type="domain" description="PASTA" evidence="5">
    <location>
        <begin position="641"/>
        <end position="701"/>
    </location>
</feature>
<protein>
    <submittedName>
        <fullName evidence="6">Penicillin-binding protein 2B</fullName>
    </submittedName>
</protein>
<dbReference type="GO" id="GO:0005886">
    <property type="term" value="C:plasma membrane"/>
    <property type="evidence" value="ECO:0007669"/>
    <property type="project" value="TreeGrafter"/>
</dbReference>
<feature type="compositionally biased region" description="Polar residues" evidence="4">
    <location>
        <begin position="129"/>
        <end position="140"/>
    </location>
</feature>
<dbReference type="PANTHER" id="PTHR30627:SF26">
    <property type="entry name" value="PENICILLIN-BINDING PROTEIN 2B"/>
    <property type="match status" value="1"/>
</dbReference>
<comment type="similarity">
    <text evidence="2">Belongs to the transpeptidase family.</text>
</comment>
<dbReference type="SUPFAM" id="SSF56601">
    <property type="entry name" value="beta-lactamase/transpeptidase-like"/>
    <property type="match status" value="1"/>
</dbReference>
<evidence type="ECO:0000313" key="7">
    <source>
        <dbReference type="Proteomes" id="UP000239833"/>
    </source>
</evidence>
<dbReference type="CDD" id="cd06576">
    <property type="entry name" value="PASTA_Pbp2x-like_1"/>
    <property type="match status" value="1"/>
</dbReference>
<feature type="compositionally biased region" description="Polar residues" evidence="4">
    <location>
        <begin position="628"/>
        <end position="643"/>
    </location>
</feature>
<dbReference type="SUPFAM" id="SSF54184">
    <property type="entry name" value="Penicillin-binding protein 2x (pbp-2x), c-terminal domain"/>
    <property type="match status" value="2"/>
</dbReference>
<evidence type="ECO:0000259" key="5">
    <source>
        <dbReference type="PROSITE" id="PS51178"/>
    </source>
</evidence>
<sequence length="763" mass="83841">MLKKIRMRSLIIGGFFTLFFLVLIGRLFYVQVIQADWLTAKAAGQWNSTETLAANRGMIMDRNDKTLAEDTVAYSIAVNPRDIKKLDVLDEVVSGLTKILGSENGNNENLEKKIRETATKEKPKDENAQAANSSTDTKSTAGENYDYLLAQVELRPEGMQLDSVKAKQVQDLIASIKQHLTERDPKTYPKNKVQKESVGITVMESTKRFYPNKSLAAHIIGYINREGTPQMGLEQQEDEILKGIPGKLNLQTDLKGVEAPGNSQKILQEPVDGKNIRLTIDNNIQFYVEDALSEAYKKYKPKSLSAIVADVNTMEILGMASYPNFNPNEFYKTDGKKGEFVNNAIQSVYEPGSTFKAVTLAASIQENLFKPSDYYHSGSIKIGDTLIKDHNNGAGWGDITYLEGLKRSSNVAFVKIGQQLGMEKQLQYVKNFGFGEKTGLDLAGEKKGKVIPERDIEYATMSFGQGPITTTAIQQLTAYAAIVNGGKLMQPHIIKDIVDPKTGQPVQSFEPVLKGEPISAETSKKAGEYLEQVVSDQKIGTGRHVYLDDYRVGGKTGTAQKVINGSYAGGNKYVVSFIGHAPVENPQVAIIIIADEPQLQNYTEAGDVTSKPFKSIMYQTLKYLQVPSSNSKPANTEDQNGPLTVTMPDLNGKTVPEAKKITEEQGLNVTFLGEGDKVQKQLPDPGVQIQPSQRIYAALSPIDNIAVPDLKGLSFREAAEIASFLNVKVIPKGEGFVVSQSLEGEGTTRILKLKLQPLTQVKQ</sequence>
<proteinExistence type="inferred from homology"/>
<evidence type="ECO:0000256" key="1">
    <source>
        <dbReference type="ARBA" id="ARBA00004370"/>
    </source>
</evidence>
<gene>
    <name evidence="6" type="primary">pbpB_2</name>
    <name evidence="6" type="ORF">ERICIII_03133</name>
</gene>
<dbReference type="AlphaFoldDB" id="A0A2L1UG46"/>
<dbReference type="GO" id="GO:0008658">
    <property type="term" value="F:penicillin binding"/>
    <property type="evidence" value="ECO:0007669"/>
    <property type="project" value="InterPro"/>
</dbReference>
<evidence type="ECO:0000256" key="3">
    <source>
        <dbReference type="ARBA" id="ARBA00023136"/>
    </source>
</evidence>